<comment type="similarity">
    <text evidence="3 10">Belongs to the RNase H family.</text>
</comment>
<dbReference type="InterPro" id="IPR011320">
    <property type="entry name" value="RNase_H1_N"/>
</dbReference>
<gene>
    <name evidence="13" type="ORF">TD95_004815</name>
</gene>
<dbReference type="EMBL" id="LAEV01000190">
    <property type="protein sequence ID" value="KKA30921.1"/>
    <property type="molecule type" value="Genomic_DNA"/>
</dbReference>
<evidence type="ECO:0000256" key="1">
    <source>
        <dbReference type="ARBA" id="ARBA00000077"/>
    </source>
</evidence>
<dbReference type="GO" id="GO:0043137">
    <property type="term" value="P:DNA replication, removal of RNA primer"/>
    <property type="evidence" value="ECO:0007669"/>
    <property type="project" value="TreeGrafter"/>
</dbReference>
<dbReference type="AlphaFoldDB" id="A0A0F4ZLA9"/>
<evidence type="ECO:0000256" key="11">
    <source>
        <dbReference type="SAM" id="MobiDB-lite"/>
    </source>
</evidence>
<reference evidence="13 14" key="1">
    <citation type="submission" date="2015-03" db="EMBL/GenBank/DDBJ databases">
        <authorList>
            <person name="Radwan O."/>
            <person name="Al-Naeli F.A."/>
            <person name="Rendon G.A."/>
            <person name="Fields C."/>
        </authorList>
    </citation>
    <scope>NUCLEOTIDE SEQUENCE [LARGE SCALE GENOMIC DNA]</scope>
    <source>
        <strain evidence="13">CR-DP1</strain>
    </source>
</reference>
<evidence type="ECO:0000256" key="7">
    <source>
        <dbReference type="ARBA" id="ARBA00022759"/>
    </source>
</evidence>
<evidence type="ECO:0000256" key="2">
    <source>
        <dbReference type="ARBA" id="ARBA00001946"/>
    </source>
</evidence>
<dbReference type="InterPro" id="IPR037056">
    <property type="entry name" value="RNase_H1_N_sf"/>
</dbReference>
<dbReference type="SUPFAM" id="SSF53098">
    <property type="entry name" value="Ribonuclease H-like"/>
    <property type="match status" value="1"/>
</dbReference>
<keyword evidence="6 10" id="KW-0479">Metal-binding</keyword>
<dbReference type="InterPro" id="IPR009027">
    <property type="entry name" value="Ribosomal_bL9/RNase_H1_N"/>
</dbReference>
<dbReference type="InterPro" id="IPR036397">
    <property type="entry name" value="RNaseH_sf"/>
</dbReference>
<dbReference type="Pfam" id="PF01693">
    <property type="entry name" value="Cauli_VI"/>
    <property type="match status" value="2"/>
</dbReference>
<evidence type="ECO:0000256" key="10">
    <source>
        <dbReference type="PIRNR" id="PIRNR036852"/>
    </source>
</evidence>
<dbReference type="CDD" id="cd09280">
    <property type="entry name" value="RNase_HI_eukaryote_like"/>
    <property type="match status" value="1"/>
</dbReference>
<dbReference type="InterPro" id="IPR050092">
    <property type="entry name" value="RNase_H"/>
</dbReference>
<dbReference type="Pfam" id="PF00075">
    <property type="entry name" value="RNase_H"/>
    <property type="match status" value="1"/>
</dbReference>
<evidence type="ECO:0000259" key="12">
    <source>
        <dbReference type="PROSITE" id="PS50879"/>
    </source>
</evidence>
<evidence type="ECO:0000256" key="8">
    <source>
        <dbReference type="ARBA" id="ARBA00022801"/>
    </source>
</evidence>
<evidence type="ECO:0000256" key="5">
    <source>
        <dbReference type="ARBA" id="ARBA00022722"/>
    </source>
</evidence>
<dbReference type="EC" id="3.1.26.4" evidence="4 10"/>
<keyword evidence="8 10" id="KW-0378">Hydrolase</keyword>
<feature type="region of interest" description="Disordered" evidence="11">
    <location>
        <begin position="153"/>
        <end position="187"/>
    </location>
</feature>
<feature type="domain" description="RNase H type-1" evidence="12">
    <location>
        <begin position="191"/>
        <end position="341"/>
    </location>
</feature>
<dbReference type="PANTHER" id="PTHR10642:SF26">
    <property type="entry name" value="RIBONUCLEASE H1"/>
    <property type="match status" value="1"/>
</dbReference>
<evidence type="ECO:0000256" key="4">
    <source>
        <dbReference type="ARBA" id="ARBA00012180"/>
    </source>
</evidence>
<dbReference type="OrthoDB" id="407198at2759"/>
<dbReference type="FunFam" id="3.40.970.10:FF:000001">
    <property type="entry name" value="Ribonuclease H1"/>
    <property type="match status" value="2"/>
</dbReference>
<keyword evidence="5 10" id="KW-0540">Nuclease</keyword>
<keyword evidence="9 10" id="KW-0460">Magnesium</keyword>
<name>A0A0F4ZLA9_9PEZI</name>
<proteinExistence type="inferred from homology"/>
<feature type="compositionally biased region" description="Basic and acidic residues" evidence="11">
    <location>
        <begin position="165"/>
        <end position="174"/>
    </location>
</feature>
<dbReference type="Gene3D" id="3.30.420.10">
    <property type="entry name" value="Ribonuclease H-like superfamily/Ribonuclease H"/>
    <property type="match status" value="1"/>
</dbReference>
<dbReference type="GO" id="GO:0003676">
    <property type="term" value="F:nucleic acid binding"/>
    <property type="evidence" value="ECO:0007669"/>
    <property type="project" value="UniProtKB-UniRule"/>
</dbReference>
<keyword evidence="7 10" id="KW-0255">Endonuclease</keyword>
<dbReference type="Gene3D" id="3.40.970.10">
    <property type="entry name" value="Ribonuclease H1, N-terminal domain"/>
    <property type="match status" value="2"/>
</dbReference>
<evidence type="ECO:0000313" key="13">
    <source>
        <dbReference type="EMBL" id="KKA30921.1"/>
    </source>
</evidence>
<comment type="function">
    <text evidence="10">Endonuclease that specifically degrades the RNA of RNA-DNA hybrids.</text>
</comment>
<protein>
    <recommendedName>
        <fullName evidence="4 10">Ribonuclease H</fullName>
        <shortName evidence="10">RNase H</shortName>
        <ecNumber evidence="4 10">3.1.26.4</ecNumber>
    </recommendedName>
</protein>
<evidence type="ECO:0000313" key="14">
    <source>
        <dbReference type="Proteomes" id="UP000033483"/>
    </source>
</evidence>
<dbReference type="InterPro" id="IPR002156">
    <property type="entry name" value="RNaseH_domain"/>
</dbReference>
<keyword evidence="14" id="KW-1185">Reference proteome</keyword>
<organism evidence="13 14">
    <name type="scientific">Thielaviopsis punctulata</name>
    <dbReference type="NCBI Taxonomy" id="72032"/>
    <lineage>
        <taxon>Eukaryota</taxon>
        <taxon>Fungi</taxon>
        <taxon>Dikarya</taxon>
        <taxon>Ascomycota</taxon>
        <taxon>Pezizomycotina</taxon>
        <taxon>Sordariomycetes</taxon>
        <taxon>Hypocreomycetidae</taxon>
        <taxon>Microascales</taxon>
        <taxon>Ceratocystidaceae</taxon>
        <taxon>Thielaviopsis</taxon>
    </lineage>
</organism>
<evidence type="ECO:0000256" key="9">
    <source>
        <dbReference type="ARBA" id="ARBA00022842"/>
    </source>
</evidence>
<comment type="catalytic activity">
    <reaction evidence="1 10">
        <text>Endonucleolytic cleavage to 5'-phosphomonoester.</text>
        <dbReference type="EC" id="3.1.26.4"/>
    </reaction>
</comment>
<accession>A0A0F4ZLA9</accession>
<dbReference type="InterPro" id="IPR017067">
    <property type="entry name" value="RNase_H1_euk"/>
</dbReference>
<dbReference type="PANTHER" id="PTHR10642">
    <property type="entry name" value="RIBONUCLEASE H1"/>
    <property type="match status" value="1"/>
</dbReference>
<dbReference type="GO" id="GO:0000287">
    <property type="term" value="F:magnesium ion binding"/>
    <property type="evidence" value="ECO:0007669"/>
    <property type="project" value="UniProtKB-UniRule"/>
</dbReference>
<dbReference type="PIRSF" id="PIRSF036852">
    <property type="entry name" value="Ribonuclease_H1_euk"/>
    <property type="match status" value="1"/>
</dbReference>
<dbReference type="Proteomes" id="UP000033483">
    <property type="component" value="Unassembled WGS sequence"/>
</dbReference>
<dbReference type="GO" id="GO:0004523">
    <property type="term" value="F:RNA-DNA hybrid ribonuclease activity"/>
    <property type="evidence" value="ECO:0007669"/>
    <property type="project" value="UniProtKB-UniRule"/>
</dbReference>
<evidence type="ECO:0000256" key="6">
    <source>
        <dbReference type="ARBA" id="ARBA00022723"/>
    </source>
</evidence>
<dbReference type="PROSITE" id="PS50879">
    <property type="entry name" value="RNASE_H_1"/>
    <property type="match status" value="1"/>
</dbReference>
<sequence>MAGLKRVRDEADGPAAKRKRVDALQPKFYAVRRGRAQGVYYTWADCQAQIVGYKGAVFKSFPTESDAQAFVDGQNPEKPASSSRPIQEKFYAVARGNKAGIFLNWEETAASITGAVGPRFKKFNTRQEAMAFMRQYASPEAVKAAEAGLIVSGRNAEQGNPEVEAQSRKKSESKAKKKAGAAGSGDEDAEFANHVQVYTDGSSRGNGRVGAAAGVGVYFGPNDPRNVSERLSGEPQTNQRAELTAILFALQRVPVNRKILIITDSQYSINCATVWARSWAKKNWVSSTGEEVKNQDLVRAIIEQMTAREKAGGVTSFKWVNGHNKNPGNEAADALAVAGAMKPMV</sequence>
<comment type="caution">
    <text evidence="13">The sequence shown here is derived from an EMBL/GenBank/DDBJ whole genome shotgun (WGS) entry which is preliminary data.</text>
</comment>
<dbReference type="InterPro" id="IPR012337">
    <property type="entry name" value="RNaseH-like_sf"/>
</dbReference>
<dbReference type="FunFam" id="3.30.420.10:FF:000090">
    <property type="entry name" value="Ribonuclease H"/>
    <property type="match status" value="1"/>
</dbReference>
<comment type="cofactor">
    <cofactor evidence="2 10">
        <name>Mg(2+)</name>
        <dbReference type="ChEBI" id="CHEBI:18420"/>
    </cofactor>
</comment>
<evidence type="ECO:0000256" key="3">
    <source>
        <dbReference type="ARBA" id="ARBA00005300"/>
    </source>
</evidence>
<dbReference type="SUPFAM" id="SSF55658">
    <property type="entry name" value="L9 N-domain-like"/>
    <property type="match status" value="2"/>
</dbReference>